<keyword evidence="1" id="KW-0732">Signal</keyword>
<dbReference type="RefSeq" id="WP_310102035.1">
    <property type="nucleotide sequence ID" value="NZ_JAVDUU010000005.1"/>
</dbReference>
<feature type="chain" id="PRO_5047062166" evidence="1">
    <location>
        <begin position="21"/>
        <end position="72"/>
    </location>
</feature>
<gene>
    <name evidence="3" type="ORF">J2W55_004806</name>
</gene>
<dbReference type="InterPro" id="IPR045800">
    <property type="entry name" value="HMBD"/>
</dbReference>
<evidence type="ECO:0000313" key="3">
    <source>
        <dbReference type="EMBL" id="MDR6944938.1"/>
    </source>
</evidence>
<name>A0ABU1THS9_9SPHI</name>
<comment type="caution">
    <text evidence="3">The sequence shown here is derived from an EMBL/GenBank/DDBJ whole genome shotgun (WGS) entry which is preliminary data.</text>
</comment>
<feature type="signal peptide" evidence="1">
    <location>
        <begin position="1"/>
        <end position="20"/>
    </location>
</feature>
<keyword evidence="4" id="KW-1185">Reference proteome</keyword>
<dbReference type="Pfam" id="PF19335">
    <property type="entry name" value="HMBD"/>
    <property type="match status" value="1"/>
</dbReference>
<evidence type="ECO:0000259" key="2">
    <source>
        <dbReference type="Pfam" id="PF19335"/>
    </source>
</evidence>
<evidence type="ECO:0000256" key="1">
    <source>
        <dbReference type="SAM" id="SignalP"/>
    </source>
</evidence>
<organism evidence="3 4">
    <name type="scientific">Mucilaginibacter pocheonensis</name>
    <dbReference type="NCBI Taxonomy" id="398050"/>
    <lineage>
        <taxon>Bacteria</taxon>
        <taxon>Pseudomonadati</taxon>
        <taxon>Bacteroidota</taxon>
        <taxon>Sphingobacteriia</taxon>
        <taxon>Sphingobacteriales</taxon>
        <taxon>Sphingobacteriaceae</taxon>
        <taxon>Mucilaginibacter</taxon>
    </lineage>
</organism>
<proteinExistence type="predicted"/>
<feature type="domain" description="Heavy metal binding" evidence="2">
    <location>
        <begin position="39"/>
        <end position="65"/>
    </location>
</feature>
<accession>A0ABU1THS9</accession>
<evidence type="ECO:0000313" key="4">
    <source>
        <dbReference type="Proteomes" id="UP001247620"/>
    </source>
</evidence>
<sequence>MKKSIIIFALAALALSTFNACNNNNKADHSSESKQKKGKYTCTMHPGVSADKPGVCPKCGMDLVERDTTDDK</sequence>
<protein>
    <submittedName>
        <fullName evidence="3">Cu+-exporting ATPase</fullName>
    </submittedName>
</protein>
<dbReference type="Proteomes" id="UP001247620">
    <property type="component" value="Unassembled WGS sequence"/>
</dbReference>
<reference evidence="3 4" key="1">
    <citation type="submission" date="2023-07" db="EMBL/GenBank/DDBJ databases">
        <title>Sorghum-associated microbial communities from plants grown in Nebraska, USA.</title>
        <authorList>
            <person name="Schachtman D."/>
        </authorList>
    </citation>
    <scope>NUCLEOTIDE SEQUENCE [LARGE SCALE GENOMIC DNA]</scope>
    <source>
        <strain evidence="3 4">3262</strain>
    </source>
</reference>
<dbReference type="EMBL" id="JAVDUU010000005">
    <property type="protein sequence ID" value="MDR6944938.1"/>
    <property type="molecule type" value="Genomic_DNA"/>
</dbReference>